<feature type="compositionally biased region" description="Basic and acidic residues" evidence="1">
    <location>
        <begin position="63"/>
        <end position="78"/>
    </location>
</feature>
<dbReference type="InterPro" id="IPR001387">
    <property type="entry name" value="Cro/C1-type_HTH"/>
</dbReference>
<comment type="caution">
    <text evidence="2">The sequence shown here is derived from an EMBL/GenBank/DDBJ whole genome shotgun (WGS) entry which is preliminary data.</text>
</comment>
<dbReference type="Proteomes" id="UP000018072">
    <property type="component" value="Unassembled WGS sequence"/>
</dbReference>
<reference evidence="2" key="1">
    <citation type="submission" date="2012-11" db="EMBL/GenBank/DDBJ databases">
        <title>Dependencies among metagenomic species, viruses, plasmids and units of genetic variation.</title>
        <authorList>
            <person name="Nielsen H.B."/>
            <person name="Almeida M."/>
            <person name="Juncker A.S."/>
            <person name="Rasmussen S."/>
            <person name="Li J."/>
            <person name="Sunagawa S."/>
            <person name="Plichta D."/>
            <person name="Gautier L."/>
            <person name="Le Chatelier E."/>
            <person name="Peletier E."/>
            <person name="Bonde I."/>
            <person name="Nielsen T."/>
            <person name="Manichanh C."/>
            <person name="Arumugam M."/>
            <person name="Batto J."/>
            <person name="Santos M.B.Q.D."/>
            <person name="Blom N."/>
            <person name="Borruel N."/>
            <person name="Burgdorf K.S."/>
            <person name="Boumezbeur F."/>
            <person name="Casellas F."/>
            <person name="Dore J."/>
            <person name="Guarner F."/>
            <person name="Hansen T."/>
            <person name="Hildebrand F."/>
            <person name="Kaas R.S."/>
            <person name="Kennedy S."/>
            <person name="Kristiansen K."/>
            <person name="Kultima J.R."/>
            <person name="Leonard P."/>
            <person name="Levenez F."/>
            <person name="Lund O."/>
            <person name="Moumen B."/>
            <person name="Le Paslier D."/>
            <person name="Pons N."/>
            <person name="Pedersen O."/>
            <person name="Prifti E."/>
            <person name="Qin J."/>
            <person name="Raes J."/>
            <person name="Tap J."/>
            <person name="Tims S."/>
            <person name="Ussery D.W."/>
            <person name="Yamada T."/>
            <person name="MetaHit consortium"/>
            <person name="Renault P."/>
            <person name="Sicheritz-Ponten T."/>
            <person name="Bork P."/>
            <person name="Wang J."/>
            <person name="Brunak S."/>
            <person name="Ehrlich S.D."/>
        </authorList>
    </citation>
    <scope>NUCLEOTIDE SEQUENCE [LARGE SCALE GENOMIC DNA]</scope>
</reference>
<protein>
    <submittedName>
        <fullName evidence="2">Uncharacterized protein</fullName>
    </submittedName>
</protein>
<name>R7GZD6_9BACT</name>
<gene>
    <name evidence="2" type="ORF">BN741_00989</name>
</gene>
<dbReference type="CDD" id="cd00093">
    <property type="entry name" value="HTH_XRE"/>
    <property type="match status" value="1"/>
</dbReference>
<evidence type="ECO:0000313" key="2">
    <source>
        <dbReference type="EMBL" id="CDE31292.1"/>
    </source>
</evidence>
<proteinExistence type="predicted"/>
<dbReference type="STRING" id="1263103.BN741_00989"/>
<sequence>MQKLGLGTNAFAEACGMSSQSMAQFLRNKSLTTASVYRIAMALDMDPRDMFFPTDEEETELSFTEKDKEEKNENKEDAQPTISTTAFCPHCGAKVRVGVVLLPEQ</sequence>
<dbReference type="InterPro" id="IPR010982">
    <property type="entry name" value="Lambda_DNA-bd_dom_sf"/>
</dbReference>
<accession>R7GZD6</accession>
<feature type="region of interest" description="Disordered" evidence="1">
    <location>
        <begin position="53"/>
        <end position="81"/>
    </location>
</feature>
<dbReference type="Gene3D" id="1.10.260.40">
    <property type="entry name" value="lambda repressor-like DNA-binding domains"/>
    <property type="match status" value="1"/>
</dbReference>
<dbReference type="GO" id="GO:0003677">
    <property type="term" value="F:DNA binding"/>
    <property type="evidence" value="ECO:0007669"/>
    <property type="project" value="InterPro"/>
</dbReference>
<dbReference type="SUPFAM" id="SSF47413">
    <property type="entry name" value="lambda repressor-like DNA-binding domains"/>
    <property type="match status" value="1"/>
</dbReference>
<dbReference type="AlphaFoldDB" id="R7GZD6"/>
<evidence type="ECO:0000256" key="1">
    <source>
        <dbReference type="SAM" id="MobiDB-lite"/>
    </source>
</evidence>
<dbReference type="EMBL" id="CBIT010000084">
    <property type="protein sequence ID" value="CDE31292.1"/>
    <property type="molecule type" value="Genomic_DNA"/>
</dbReference>
<organism evidence="2">
    <name type="scientific">Leyella stercorea CAG:629</name>
    <dbReference type="NCBI Taxonomy" id="1263103"/>
    <lineage>
        <taxon>Bacteria</taxon>
        <taxon>Pseudomonadati</taxon>
        <taxon>Bacteroidota</taxon>
        <taxon>Bacteroidia</taxon>
        <taxon>Bacteroidales</taxon>
        <taxon>Prevotellaceae</taxon>
        <taxon>Leyella</taxon>
    </lineage>
</organism>